<evidence type="ECO:0000313" key="7">
    <source>
        <dbReference type="Proteomes" id="UP001056201"/>
    </source>
</evidence>
<evidence type="ECO:0000256" key="3">
    <source>
        <dbReference type="ARBA" id="ARBA00022964"/>
    </source>
</evidence>
<keyword evidence="3 6" id="KW-0223">Dioxygenase</keyword>
<dbReference type="InterPro" id="IPR014710">
    <property type="entry name" value="RmlC-like_jellyroll"/>
</dbReference>
<dbReference type="RefSeq" id="WP_250194435.1">
    <property type="nucleotide sequence ID" value="NZ_CP097635.1"/>
</dbReference>
<keyword evidence="2" id="KW-0479">Metal-binding</keyword>
<keyword evidence="7" id="KW-1185">Reference proteome</keyword>
<comment type="similarity">
    <text evidence="1">Belongs to the cysteine dioxygenase family.</text>
</comment>
<name>A0ABY4S4X8_AQUTE</name>
<dbReference type="GO" id="GO:0051213">
    <property type="term" value="F:dioxygenase activity"/>
    <property type="evidence" value="ECO:0007669"/>
    <property type="project" value="UniProtKB-KW"/>
</dbReference>
<dbReference type="PANTHER" id="PTHR12918">
    <property type="entry name" value="CYSTEINE DIOXYGENASE"/>
    <property type="match status" value="1"/>
</dbReference>
<proteinExistence type="inferred from homology"/>
<evidence type="ECO:0000256" key="5">
    <source>
        <dbReference type="ARBA" id="ARBA00023004"/>
    </source>
</evidence>
<dbReference type="Gene3D" id="1.20.5.440">
    <property type="entry name" value="ATP synthase delta/epsilon subunit, C-terminal domain"/>
    <property type="match status" value="1"/>
</dbReference>
<evidence type="ECO:0000256" key="2">
    <source>
        <dbReference type="ARBA" id="ARBA00022723"/>
    </source>
</evidence>
<sequence length="187" mass="20526">MHVEAPAFRSFIQSLEALVAQAPPEPRLLDEGGLLLGRLVADDRWLPAAYAMPGERYRQYPLHVDAQGRFSVVSFVWGPGQSTPIHDHTVWGLIGMLRGAEFSQGYRFAGPHTLVEAGPPQRLEPGQVEAVSPRVGDIHRVVNAFDDQVSISIHVYGADIGRIERATYGLDGSRQRFVSGYSPVPTV</sequence>
<keyword evidence="4" id="KW-0560">Oxidoreductase</keyword>
<dbReference type="PANTHER" id="PTHR12918:SF1">
    <property type="entry name" value="CYSTEINE DIOXYGENASE TYPE 1"/>
    <property type="match status" value="1"/>
</dbReference>
<keyword evidence="5" id="KW-0408">Iron</keyword>
<dbReference type="InterPro" id="IPR011051">
    <property type="entry name" value="RmlC_Cupin_sf"/>
</dbReference>
<organism evidence="6 7">
    <name type="scientific">Aquincola tertiaricarbonis</name>
    <dbReference type="NCBI Taxonomy" id="391953"/>
    <lineage>
        <taxon>Bacteria</taxon>
        <taxon>Pseudomonadati</taxon>
        <taxon>Pseudomonadota</taxon>
        <taxon>Betaproteobacteria</taxon>
        <taxon>Burkholderiales</taxon>
        <taxon>Sphaerotilaceae</taxon>
        <taxon>Aquincola</taxon>
    </lineage>
</organism>
<gene>
    <name evidence="6" type="ORF">MW290_09545</name>
</gene>
<dbReference type="Proteomes" id="UP001056201">
    <property type="component" value="Chromosome 1"/>
</dbReference>
<dbReference type="Pfam" id="PF05995">
    <property type="entry name" value="CDO_I"/>
    <property type="match status" value="1"/>
</dbReference>
<reference evidence="6" key="1">
    <citation type="submission" date="2022-05" db="EMBL/GenBank/DDBJ databases">
        <title>An RpoN-dependent PEP-CTERM gene is involved in floc formation of an Aquincola tertiaricarbonis strain.</title>
        <authorList>
            <person name="Qiu D."/>
            <person name="Xia M."/>
        </authorList>
    </citation>
    <scope>NUCLEOTIDE SEQUENCE</scope>
    <source>
        <strain evidence="6">RN12</strain>
    </source>
</reference>
<dbReference type="CDD" id="cd10548">
    <property type="entry name" value="cupin_CDO"/>
    <property type="match status" value="1"/>
</dbReference>
<evidence type="ECO:0000256" key="4">
    <source>
        <dbReference type="ARBA" id="ARBA00023002"/>
    </source>
</evidence>
<accession>A0ABY4S4X8</accession>
<dbReference type="SUPFAM" id="SSF51182">
    <property type="entry name" value="RmlC-like cupins"/>
    <property type="match status" value="1"/>
</dbReference>
<protein>
    <submittedName>
        <fullName evidence="6">Cysteine dioxygenase</fullName>
    </submittedName>
</protein>
<evidence type="ECO:0000256" key="1">
    <source>
        <dbReference type="ARBA" id="ARBA00006622"/>
    </source>
</evidence>
<dbReference type="EMBL" id="CP097635">
    <property type="protein sequence ID" value="URI06171.1"/>
    <property type="molecule type" value="Genomic_DNA"/>
</dbReference>
<evidence type="ECO:0000313" key="6">
    <source>
        <dbReference type="EMBL" id="URI06171.1"/>
    </source>
</evidence>
<dbReference type="InterPro" id="IPR010300">
    <property type="entry name" value="CDO_1"/>
</dbReference>
<dbReference type="Gene3D" id="2.60.120.10">
    <property type="entry name" value="Jelly Rolls"/>
    <property type="match status" value="1"/>
</dbReference>